<dbReference type="SUPFAM" id="SSF69255">
    <property type="entry name" value="gp5 N-terminal domain-like"/>
    <property type="match status" value="1"/>
</dbReference>
<dbReference type="InterPro" id="IPR006531">
    <property type="entry name" value="Gp5/Vgr_OB"/>
</dbReference>
<name>A0ABW3RK63_9SPHI</name>
<dbReference type="InterPro" id="IPR037026">
    <property type="entry name" value="Vgr_OB-fold_dom_sf"/>
</dbReference>
<dbReference type="EMBL" id="JBHTKY010000009">
    <property type="protein sequence ID" value="MFD1165560.1"/>
    <property type="molecule type" value="Genomic_DNA"/>
</dbReference>
<dbReference type="InterPro" id="IPR006533">
    <property type="entry name" value="T6SS_Vgr_RhsGE"/>
</dbReference>
<organism evidence="2 3">
    <name type="scientific">Sphingobacterium daejeonense</name>
    <dbReference type="NCBI Taxonomy" id="371142"/>
    <lineage>
        <taxon>Bacteria</taxon>
        <taxon>Pseudomonadati</taxon>
        <taxon>Bacteroidota</taxon>
        <taxon>Sphingobacteriia</taxon>
        <taxon>Sphingobacteriales</taxon>
        <taxon>Sphingobacteriaceae</taxon>
        <taxon>Sphingobacterium</taxon>
    </lineage>
</organism>
<sequence length="591" mass="65329">MEELIIPNPSQHDVITFEIKLEGNDMDASYELLSLSIEKEINRIPVAKLILKDGDASLEKFEISDKDDFLPGNKINIKIGFDGDNKQAFSGIITKQQVKVKENGNSQLIVECRDLAMKMTLGRHSRYFLDVKDNEAIETLVGEYADLTAEIENTDLKHKELIQHHMSDWDFMLLRAEANGMLVNVNDALIKISPPDTTTDPVLQITYGSSIIEFEAEMDVRNQWSKVEATSWDYKNQDLFKAETDEAASFNENGNVNGSDLASSNSLDKMELNHSGSLTEQELQSWVDATMMRSRLSKIRGRARFTGFTDIKSGDMVKISGIGDRYNGNSYVTAVRQDIGDGTWYTNIQFGLSSEKYADLHPNIFDAPTAGLIGSIKGLQIGKVLQLEGDPDGEDRILVKIPIIDNSSNGTWVRIACLDAGKDRGSFFRPEIDDEIIVGFINNDPRHAIMLGMLNSSAKPAPLKGADANDEKGFFTRSNMRVHFNDNSKTITIDTPAGNSVVLDEQGTKIEIQDQNSNKITMDSNGIMVYSPKDLEIKADGDIKISAGLKLEIAAKKLTMSSDTNMKLSAALTKVESSGVTEISGSMVKIN</sequence>
<feature type="domain" description="Gp5/Type VI secretion system Vgr protein OB-fold" evidence="1">
    <location>
        <begin position="381"/>
        <end position="454"/>
    </location>
</feature>
<reference evidence="3" key="1">
    <citation type="journal article" date="2019" name="Int. J. Syst. Evol. Microbiol.">
        <title>The Global Catalogue of Microorganisms (GCM) 10K type strain sequencing project: providing services to taxonomists for standard genome sequencing and annotation.</title>
        <authorList>
            <consortium name="The Broad Institute Genomics Platform"/>
            <consortium name="The Broad Institute Genome Sequencing Center for Infectious Disease"/>
            <person name="Wu L."/>
            <person name="Ma J."/>
        </authorList>
    </citation>
    <scope>NUCLEOTIDE SEQUENCE [LARGE SCALE GENOMIC DNA]</scope>
    <source>
        <strain evidence="3">CCUG 52468</strain>
    </source>
</reference>
<dbReference type="RefSeq" id="WP_380895677.1">
    <property type="nucleotide sequence ID" value="NZ_JBHTKY010000009.1"/>
</dbReference>
<dbReference type="Gene3D" id="2.40.50.230">
    <property type="entry name" value="Gp5 N-terminal domain"/>
    <property type="match status" value="1"/>
</dbReference>
<dbReference type="SUPFAM" id="SSF69279">
    <property type="entry name" value="Phage tail proteins"/>
    <property type="match status" value="1"/>
</dbReference>
<accession>A0ABW3RK63</accession>
<protein>
    <submittedName>
        <fullName evidence="2">Type VI secretion system tip protein VgrG</fullName>
    </submittedName>
</protein>
<evidence type="ECO:0000259" key="1">
    <source>
        <dbReference type="Pfam" id="PF04717"/>
    </source>
</evidence>
<evidence type="ECO:0000313" key="3">
    <source>
        <dbReference type="Proteomes" id="UP001597205"/>
    </source>
</evidence>
<comment type="caution">
    <text evidence="2">The sequence shown here is derived from an EMBL/GenBank/DDBJ whole genome shotgun (WGS) entry which is preliminary data.</text>
</comment>
<keyword evidence="3" id="KW-1185">Reference proteome</keyword>
<evidence type="ECO:0000313" key="2">
    <source>
        <dbReference type="EMBL" id="MFD1165560.1"/>
    </source>
</evidence>
<gene>
    <name evidence="2" type="primary">vgrG</name>
    <name evidence="2" type="ORF">ACFQ2C_08095</name>
</gene>
<dbReference type="NCBIfam" id="TIGR01646">
    <property type="entry name" value="vgr_GE"/>
    <property type="match status" value="1"/>
</dbReference>
<proteinExistence type="predicted"/>
<dbReference type="Proteomes" id="UP001597205">
    <property type="component" value="Unassembled WGS sequence"/>
</dbReference>
<dbReference type="Pfam" id="PF04717">
    <property type="entry name" value="Phage_base_V"/>
    <property type="match status" value="1"/>
</dbReference>